<feature type="domain" description="Histidine kinase" evidence="7">
    <location>
        <begin position="404"/>
        <end position="620"/>
    </location>
</feature>
<dbReference type="InterPro" id="IPR036097">
    <property type="entry name" value="HisK_dim/P_sf"/>
</dbReference>
<dbReference type="Gene3D" id="1.10.287.130">
    <property type="match status" value="1"/>
</dbReference>
<evidence type="ECO:0000256" key="1">
    <source>
        <dbReference type="ARBA" id="ARBA00000085"/>
    </source>
</evidence>
<gene>
    <name evidence="8" type="ORF">E8A74_18050</name>
</gene>
<evidence type="ECO:0000313" key="8">
    <source>
        <dbReference type="EMBL" id="TKD07352.1"/>
    </source>
</evidence>
<dbReference type="EMBL" id="SSMQ01000017">
    <property type="protein sequence ID" value="TKD07352.1"/>
    <property type="molecule type" value="Genomic_DNA"/>
</dbReference>
<feature type="transmembrane region" description="Helical" evidence="6">
    <location>
        <begin position="189"/>
        <end position="212"/>
    </location>
</feature>
<dbReference type="InterPro" id="IPR050736">
    <property type="entry name" value="Sensor_HK_Regulatory"/>
</dbReference>
<dbReference type="RefSeq" id="WP_136930268.1">
    <property type="nucleotide sequence ID" value="NZ_SSMQ01000017.1"/>
</dbReference>
<dbReference type="PANTHER" id="PTHR43711:SF1">
    <property type="entry name" value="HISTIDINE KINASE 1"/>
    <property type="match status" value="1"/>
</dbReference>
<dbReference type="GO" id="GO:0000155">
    <property type="term" value="F:phosphorelay sensor kinase activity"/>
    <property type="evidence" value="ECO:0007669"/>
    <property type="project" value="InterPro"/>
</dbReference>
<keyword evidence="4 8" id="KW-0418">Kinase</keyword>
<name>A0A4U1JBH2_9BACT</name>
<protein>
    <recommendedName>
        <fullName evidence="2">histidine kinase</fullName>
        <ecNumber evidence="2">2.7.13.3</ecNumber>
    </recommendedName>
</protein>
<evidence type="ECO:0000256" key="6">
    <source>
        <dbReference type="SAM" id="Phobius"/>
    </source>
</evidence>
<evidence type="ECO:0000256" key="3">
    <source>
        <dbReference type="ARBA" id="ARBA00022679"/>
    </source>
</evidence>
<dbReference type="Proteomes" id="UP000309215">
    <property type="component" value="Unassembled WGS sequence"/>
</dbReference>
<comment type="caution">
    <text evidence="8">The sequence shown here is derived from an EMBL/GenBank/DDBJ whole genome shotgun (WGS) entry which is preliminary data.</text>
</comment>
<dbReference type="SUPFAM" id="SSF55874">
    <property type="entry name" value="ATPase domain of HSP90 chaperone/DNA topoisomerase II/histidine kinase"/>
    <property type="match status" value="1"/>
</dbReference>
<evidence type="ECO:0000256" key="2">
    <source>
        <dbReference type="ARBA" id="ARBA00012438"/>
    </source>
</evidence>
<dbReference type="Pfam" id="PF00512">
    <property type="entry name" value="HisKA"/>
    <property type="match status" value="1"/>
</dbReference>
<dbReference type="InterPro" id="IPR005467">
    <property type="entry name" value="His_kinase_dom"/>
</dbReference>
<comment type="catalytic activity">
    <reaction evidence="1">
        <text>ATP + protein L-histidine = ADP + protein N-phospho-L-histidine.</text>
        <dbReference type="EC" id="2.7.13.3"/>
    </reaction>
</comment>
<dbReference type="SUPFAM" id="SSF47384">
    <property type="entry name" value="Homodimeric domain of signal transducing histidine kinase"/>
    <property type="match status" value="1"/>
</dbReference>
<dbReference type="Pfam" id="PF02518">
    <property type="entry name" value="HATPase_c"/>
    <property type="match status" value="1"/>
</dbReference>
<evidence type="ECO:0000256" key="4">
    <source>
        <dbReference type="ARBA" id="ARBA00022777"/>
    </source>
</evidence>
<accession>A0A4U1JBH2</accession>
<feature type="transmembrane region" description="Helical" evidence="6">
    <location>
        <begin position="307"/>
        <end position="330"/>
    </location>
</feature>
<reference evidence="8 9" key="1">
    <citation type="submission" date="2019-04" db="EMBL/GenBank/DDBJ databases">
        <authorList>
            <person name="Li Y."/>
            <person name="Wang J."/>
        </authorList>
    </citation>
    <scope>NUCLEOTIDE SEQUENCE [LARGE SCALE GENOMIC DNA]</scope>
    <source>
        <strain evidence="8 9">DSM 14668</strain>
    </source>
</reference>
<dbReference type="Gene3D" id="3.30.565.10">
    <property type="entry name" value="Histidine kinase-like ATPase, C-terminal domain"/>
    <property type="match status" value="1"/>
</dbReference>
<keyword evidence="5" id="KW-0902">Two-component regulatory system</keyword>
<dbReference type="PANTHER" id="PTHR43711">
    <property type="entry name" value="TWO-COMPONENT HISTIDINE KINASE"/>
    <property type="match status" value="1"/>
</dbReference>
<dbReference type="SMART" id="SM00388">
    <property type="entry name" value="HisKA"/>
    <property type="match status" value="1"/>
</dbReference>
<evidence type="ECO:0000256" key="5">
    <source>
        <dbReference type="ARBA" id="ARBA00023012"/>
    </source>
</evidence>
<feature type="transmembrane region" description="Helical" evidence="6">
    <location>
        <begin position="12"/>
        <end position="35"/>
    </location>
</feature>
<keyword evidence="6" id="KW-0812">Transmembrane</keyword>
<organism evidence="8 9">
    <name type="scientific">Polyangium fumosum</name>
    <dbReference type="NCBI Taxonomy" id="889272"/>
    <lineage>
        <taxon>Bacteria</taxon>
        <taxon>Pseudomonadati</taxon>
        <taxon>Myxococcota</taxon>
        <taxon>Polyangia</taxon>
        <taxon>Polyangiales</taxon>
        <taxon>Polyangiaceae</taxon>
        <taxon>Polyangium</taxon>
    </lineage>
</organism>
<sequence length="634" mass="67662">MKDVARTFTRNILVRQLLTGFGGFCAIALLAPNLIVLDWTMTKNVLVTGAALMIVAFGLCLLVTVLRVHKHRALLHVLSGGTATVRAQDFGALASLPSAITLRTFVVGSIVSFAGIAPGVRPEKLDQGRAISLLCLTITIVGAASLIQYVFIRAATVRLLELVPIEPITTLLESQELHQIPRRRLLQKFLIAVVAPVALVGVGAVLTTHAHMRTLTEQSRKNTALLLAKIALDPGPVQGNKNAREDAVAAAAEHGFLARITGPRRDGDPTFRREVDGELVLSVPLEDGQADVRFTAELDPAVTTEGVAIALAFVLLAALLGVLIGQALTADLKLATHRVRLLGTESVLRGATQIARPARFELVARLGRAIEVLAERFRIFAGAQERALEAQEAAQRMRGLLFASVSHDLKSPLNAILGFAELVGREELTVSQRESLALIANRGRELLGLIESILDTARVEAGQLTLMPRATEVAILATDAVRKARELAGDTQNDVVLEVAEGLPTIPVDPAYTARAIAVVVAHAIRTSAVDAASRAVRVRALRPAEPNQAVRIDVELGSRNTTRAELEALFARRATSRGRGLTLGLSLAQSIMELHGGSVKVEDTPDGAPVIQCWLPLVIPGSRPRLSSKPALG</sequence>
<feature type="transmembrane region" description="Helical" evidence="6">
    <location>
        <begin position="90"/>
        <end position="118"/>
    </location>
</feature>
<feature type="transmembrane region" description="Helical" evidence="6">
    <location>
        <begin position="130"/>
        <end position="152"/>
    </location>
</feature>
<dbReference type="InterPro" id="IPR003594">
    <property type="entry name" value="HATPase_dom"/>
</dbReference>
<dbReference type="PROSITE" id="PS50109">
    <property type="entry name" value="HIS_KIN"/>
    <property type="match status" value="1"/>
</dbReference>
<evidence type="ECO:0000313" key="9">
    <source>
        <dbReference type="Proteomes" id="UP000309215"/>
    </source>
</evidence>
<proteinExistence type="predicted"/>
<dbReference type="AlphaFoldDB" id="A0A4U1JBH2"/>
<dbReference type="InterPro" id="IPR003661">
    <property type="entry name" value="HisK_dim/P_dom"/>
</dbReference>
<keyword evidence="3" id="KW-0808">Transferase</keyword>
<feature type="transmembrane region" description="Helical" evidence="6">
    <location>
        <begin position="47"/>
        <end position="69"/>
    </location>
</feature>
<evidence type="ECO:0000259" key="7">
    <source>
        <dbReference type="PROSITE" id="PS50109"/>
    </source>
</evidence>
<keyword evidence="6" id="KW-0472">Membrane</keyword>
<dbReference type="EC" id="2.7.13.3" evidence="2"/>
<keyword evidence="9" id="KW-1185">Reference proteome</keyword>
<dbReference type="InterPro" id="IPR036890">
    <property type="entry name" value="HATPase_C_sf"/>
</dbReference>
<keyword evidence="6" id="KW-1133">Transmembrane helix</keyword>
<dbReference type="OrthoDB" id="5482764at2"/>
<dbReference type="CDD" id="cd00082">
    <property type="entry name" value="HisKA"/>
    <property type="match status" value="1"/>
</dbReference>